<gene>
    <name evidence="5" type="ORF">OINT_2000044</name>
</gene>
<comment type="caution">
    <text evidence="5">The sequence shown here is derived from an EMBL/GenBank/DDBJ whole genome shotgun (WGS) entry which is preliminary data.</text>
</comment>
<feature type="domain" description="Aminotransferase class I/classII large" evidence="4">
    <location>
        <begin position="110"/>
        <end position="408"/>
    </location>
</feature>
<dbReference type="GO" id="GO:0030170">
    <property type="term" value="F:pyridoxal phosphate binding"/>
    <property type="evidence" value="ECO:0007669"/>
    <property type="project" value="InterPro"/>
</dbReference>
<evidence type="ECO:0000313" key="5">
    <source>
        <dbReference type="EMBL" id="EEQ92922.1"/>
    </source>
</evidence>
<dbReference type="InterPro" id="IPR015422">
    <property type="entry name" value="PyrdxlP-dep_Trfase_small"/>
</dbReference>
<dbReference type="Gene3D" id="3.90.1150.10">
    <property type="entry name" value="Aspartate Aminotransferase, domain 1"/>
    <property type="match status" value="1"/>
</dbReference>
<dbReference type="Gene3D" id="3.40.640.10">
    <property type="entry name" value="Type I PLP-dependent aspartate aminotransferase-like (Major domain)"/>
    <property type="match status" value="1"/>
</dbReference>
<dbReference type="NCBIfam" id="NF005697">
    <property type="entry name" value="PRK07505.1"/>
    <property type="match status" value="1"/>
</dbReference>
<evidence type="ECO:0000256" key="1">
    <source>
        <dbReference type="ARBA" id="ARBA00001933"/>
    </source>
</evidence>
<name>C4WLA0_9HYPH</name>
<dbReference type="InterPro" id="IPR015421">
    <property type="entry name" value="PyrdxlP-dep_Trfase_major"/>
</dbReference>
<organism evidence="5 6">
    <name type="scientific">Brucella intermedia LMG 3301</name>
    <dbReference type="NCBI Taxonomy" id="641118"/>
    <lineage>
        <taxon>Bacteria</taxon>
        <taxon>Pseudomonadati</taxon>
        <taxon>Pseudomonadota</taxon>
        <taxon>Alphaproteobacteria</taxon>
        <taxon>Hyphomicrobiales</taxon>
        <taxon>Brucellaceae</taxon>
        <taxon>Brucella/Ochrobactrum group</taxon>
        <taxon>Brucella</taxon>
    </lineage>
</organism>
<dbReference type="InterPro" id="IPR004839">
    <property type="entry name" value="Aminotransferase_I/II_large"/>
</dbReference>
<keyword evidence="2 5" id="KW-0808">Transferase</keyword>
<dbReference type="GO" id="GO:0009102">
    <property type="term" value="P:biotin biosynthetic process"/>
    <property type="evidence" value="ECO:0007669"/>
    <property type="project" value="TreeGrafter"/>
</dbReference>
<dbReference type="InterPro" id="IPR050087">
    <property type="entry name" value="AON_synthase_class-II"/>
</dbReference>
<dbReference type="Proteomes" id="UP000004386">
    <property type="component" value="Unassembled WGS sequence"/>
</dbReference>
<evidence type="ECO:0000313" key="6">
    <source>
        <dbReference type="Proteomes" id="UP000004386"/>
    </source>
</evidence>
<dbReference type="GO" id="GO:0008710">
    <property type="term" value="F:8-amino-7-oxononanoate synthase activity"/>
    <property type="evidence" value="ECO:0007669"/>
    <property type="project" value="TreeGrafter"/>
</dbReference>
<keyword evidence="3" id="KW-0663">Pyridoxal phosphate</keyword>
<sequence length="417" mass="45361">MEDVMPRIPFDSSQRLSGTGTRNTAKLIDIAGSHFEAAHLQGVMALYAVPRERRQVQLLGRNDNVIDFVRCSYLGLDNHPRIVGGAIEAVRQNGSLHWSCARTRLNFAQLGELEEALSQLFEARSITYTTVLAANMSALPLVASGHLTGGIKPTMVFDRFAHATLAYHKKTMADETAVQTIPHNDYEALEDICKKNRNVAYICDGVYSMGGGARIDELKQLQEKYDLFLYIDDAHGVSIVGKEGQGYARSQFDNLGDRTIIVTSLGKGFGASGGLLMLGTAHQESLFRRYAIAHAFSASLNTAAIGAALASAEIHRSPELGQRQAALQDNIALFDRLMPTAQSGSTLPIRIIRIGDEMTSIGCAQELLKHKFYASAIFFPTVARGEAGLRVSLTASHQADEIESFCSAVKELLVDNG</sequence>
<dbReference type="PANTHER" id="PTHR13693">
    <property type="entry name" value="CLASS II AMINOTRANSFERASE/8-AMINO-7-OXONONANOATE SYNTHASE"/>
    <property type="match status" value="1"/>
</dbReference>
<protein>
    <submittedName>
        <fullName evidence="5">Aminotransferase domain protein</fullName>
    </submittedName>
</protein>
<accession>C4WLA0</accession>
<dbReference type="PANTHER" id="PTHR13693:SF100">
    <property type="entry name" value="8-AMINO-7-OXONONANOATE SYNTHASE"/>
    <property type="match status" value="1"/>
</dbReference>
<reference evidence="5 6" key="1">
    <citation type="submission" date="2009-05" db="EMBL/GenBank/DDBJ databases">
        <authorList>
            <person name="Setubal J.C."/>
            <person name="Boyle S."/>
            <person name="Crasta O.R."/>
            <person name="Gillespie J.J."/>
            <person name="Kenyon R.W."/>
            <person name="Lu J."/>
            <person name="Mane S."/>
            <person name="Nagrani S."/>
            <person name="Shallom J.M."/>
            <person name="Shallom S."/>
            <person name="Shukla M."/>
            <person name="Snyder E.E."/>
            <person name="Sobral B.W."/>
            <person name="Wattam A.R."/>
            <person name="Will R."/>
            <person name="Williams K."/>
            <person name="Yoo H."/>
            <person name="Munk C."/>
            <person name="Tapia R."/>
            <person name="Green L."/>
            <person name="Rogers Y."/>
            <person name="Detter J.C."/>
            <person name="Bruce D."/>
            <person name="Brettin T.S."/>
            <person name="Tsolis R."/>
        </authorList>
    </citation>
    <scope>NUCLEOTIDE SEQUENCE [LARGE SCALE GENOMIC DNA]</scope>
    <source>
        <strain evidence="5 6">LMG 3301</strain>
    </source>
</reference>
<dbReference type="SUPFAM" id="SSF53383">
    <property type="entry name" value="PLP-dependent transferases"/>
    <property type="match status" value="1"/>
</dbReference>
<dbReference type="HOGENOM" id="CLU_015846_11_0_5"/>
<comment type="cofactor">
    <cofactor evidence="1">
        <name>pyridoxal 5'-phosphate</name>
        <dbReference type="ChEBI" id="CHEBI:597326"/>
    </cofactor>
</comment>
<dbReference type="AlphaFoldDB" id="C4WLA0"/>
<dbReference type="GO" id="GO:0008483">
    <property type="term" value="F:transaminase activity"/>
    <property type="evidence" value="ECO:0007669"/>
    <property type="project" value="UniProtKB-KW"/>
</dbReference>
<proteinExistence type="predicted"/>
<dbReference type="Pfam" id="PF00155">
    <property type="entry name" value="Aminotran_1_2"/>
    <property type="match status" value="1"/>
</dbReference>
<keyword evidence="5" id="KW-0032">Aminotransferase</keyword>
<dbReference type="EMBL" id="ACQA01000002">
    <property type="protein sequence ID" value="EEQ92922.1"/>
    <property type="molecule type" value="Genomic_DNA"/>
</dbReference>
<evidence type="ECO:0000256" key="2">
    <source>
        <dbReference type="ARBA" id="ARBA00022679"/>
    </source>
</evidence>
<dbReference type="InterPro" id="IPR015424">
    <property type="entry name" value="PyrdxlP-dep_Trfase"/>
</dbReference>
<evidence type="ECO:0000259" key="4">
    <source>
        <dbReference type="Pfam" id="PF00155"/>
    </source>
</evidence>
<evidence type="ECO:0000256" key="3">
    <source>
        <dbReference type="ARBA" id="ARBA00022898"/>
    </source>
</evidence>